<dbReference type="InterPro" id="IPR029028">
    <property type="entry name" value="Alpha/beta_knot_MTases"/>
</dbReference>
<evidence type="ECO:0000256" key="4">
    <source>
        <dbReference type="ARBA" id="ARBA00022694"/>
    </source>
</evidence>
<dbReference type="InterPro" id="IPR004803">
    <property type="entry name" value="TGT"/>
</dbReference>
<feature type="active site" description="Proton acceptor" evidence="8">
    <location>
        <position position="381"/>
    </location>
</feature>
<feature type="binding site" evidence="8">
    <location>
        <position position="629"/>
    </location>
    <ligand>
        <name>Zn(2+)</name>
        <dbReference type="ChEBI" id="CHEBI:29105"/>
    </ligand>
</feature>
<dbReference type="InterPro" id="IPR046887">
    <property type="entry name" value="RsmE_PUA-like"/>
</dbReference>
<feature type="domain" description="tRNA-guanine(15) transglycosylase-like" evidence="10">
    <location>
        <begin position="304"/>
        <end position="693"/>
    </location>
</feature>
<dbReference type="SUPFAM" id="SSF51713">
    <property type="entry name" value="tRNA-guanine transglycosylase"/>
    <property type="match status" value="1"/>
</dbReference>
<dbReference type="Proteomes" id="UP000886842">
    <property type="component" value="Unassembled WGS sequence"/>
</dbReference>
<dbReference type="Gene3D" id="3.40.1280.10">
    <property type="match status" value="1"/>
</dbReference>
<sequence length="696" mass="74683">MSDAVFLTELADPLPAVGASVELDGDEGRHAAVVRRIGPGEVVVLGDGVGRAVRGTVTASSKRGLTIQVEEHHHEAEPSLRVTAVQALAKGDRGELAVEVMTEAGVHRVVPWSAHRSMVRWSGERAEKGLRRWRSTAREATKQSRRLRVPEVTEAATTAEVAELIRTSERAYVLHESATRPLAEAVASSRVPGTPTGPSSVLVVVGPEGGITDEELAEFTAAGAEPVLLGSTVLRTSTAGVVAIAQLQALVAAPAAERSTLEVHEPAQDEQVGDDPASDDLASDDLGGEGGFGFTVGHRGPGLARTGVIRTPHGEIGTPAFIAVGTKATVKAVLPETMTELGAQAVLANAYHLYLQPGHERIDRAGGLGQFMNWPGPTFTDSGGFQVMSLGAGFKKVLAMDTTGLADDDVIAEGKQRRAHVDDDGVTFTSHLDGSKHRFTPEVSMQVQHGIGADVIFAFDELTTLMNTRPYQEEALERTRLWAQRCLDEHQRLTLERETKPYQALFGVIQGAQYEDLRTKACADLSAMRGTVTGEGFDGYGIGGAIEKERLGEIVGWCSAALPEDRPRHLLGISEPDDLFAAVAAGADTFDCVSPSRVARNAALYTRDGRFNVTTAANRDDLGPIDPECDCYTCAHYSRSYLHHLFKAKEIIANTLATIHNERFIVRLVDQIRDSLANGDFAALRDDVLGRYYAAR</sequence>
<dbReference type="GO" id="GO:0008168">
    <property type="term" value="F:methyltransferase activity"/>
    <property type="evidence" value="ECO:0007669"/>
    <property type="project" value="InterPro"/>
</dbReference>
<feature type="binding site" evidence="8">
    <location>
        <position position="660"/>
    </location>
    <ligand>
        <name>Zn(2+)</name>
        <dbReference type="ChEBI" id="CHEBI:29105"/>
    </ligand>
</feature>
<keyword evidence="3 8" id="KW-0808">Transferase</keyword>
<keyword evidence="2 8" id="KW-0328">Glycosyltransferase</keyword>
<dbReference type="EMBL" id="DVLP01000146">
    <property type="protein sequence ID" value="HIT74892.1"/>
    <property type="molecule type" value="Genomic_DNA"/>
</dbReference>
<keyword evidence="8" id="KW-0862">Zinc</keyword>
<feature type="binding site" evidence="8">
    <location>
        <position position="634"/>
    </location>
    <ligand>
        <name>Zn(2+)</name>
        <dbReference type="ChEBI" id="CHEBI:29105"/>
    </ligand>
</feature>
<evidence type="ECO:0000259" key="10">
    <source>
        <dbReference type="Pfam" id="PF01702"/>
    </source>
</evidence>
<keyword evidence="8" id="KW-0479">Metal-binding</keyword>
<keyword evidence="4 8" id="KW-0819">tRNA processing</keyword>
<dbReference type="GO" id="GO:0005829">
    <property type="term" value="C:cytosol"/>
    <property type="evidence" value="ECO:0007669"/>
    <property type="project" value="TreeGrafter"/>
</dbReference>
<dbReference type="GO" id="GO:0006364">
    <property type="term" value="P:rRNA processing"/>
    <property type="evidence" value="ECO:0007669"/>
    <property type="project" value="InterPro"/>
</dbReference>
<comment type="subunit">
    <text evidence="8">Homodimer. Within each dimer, one monomer is responsible for RNA recognition and catalysis, while the other monomer binds to the replacement base PreQ1.</text>
</comment>
<keyword evidence="5 8" id="KW-0671">Queuosine biosynthesis</keyword>
<comment type="caution">
    <text evidence="13">The sequence shown here is derived from an EMBL/GenBank/DDBJ whole genome shotgun (WGS) entry which is preliminary data.</text>
</comment>
<dbReference type="GO" id="GO:0008616">
    <property type="term" value="P:tRNA queuosine(34) biosynthetic process"/>
    <property type="evidence" value="ECO:0007669"/>
    <property type="project" value="UniProtKB-UniRule"/>
</dbReference>
<reference evidence="13" key="1">
    <citation type="submission" date="2020-10" db="EMBL/GenBank/DDBJ databases">
        <authorList>
            <person name="Gilroy R."/>
        </authorList>
    </citation>
    <scope>NUCLEOTIDE SEQUENCE</scope>
    <source>
        <strain evidence="13">ChiGjej1B1-24693</strain>
    </source>
</reference>
<comment type="catalytic activity">
    <reaction evidence="8">
        <text>7-aminomethyl-7-carbaguanine + guanosine(34) in tRNA = 7-aminomethyl-7-carbaguanosine(34) in tRNA + guanine</text>
        <dbReference type="Rhea" id="RHEA:24104"/>
        <dbReference type="Rhea" id="RHEA-COMP:10341"/>
        <dbReference type="Rhea" id="RHEA-COMP:10342"/>
        <dbReference type="ChEBI" id="CHEBI:16235"/>
        <dbReference type="ChEBI" id="CHEBI:58703"/>
        <dbReference type="ChEBI" id="CHEBI:74269"/>
        <dbReference type="ChEBI" id="CHEBI:82833"/>
        <dbReference type="EC" id="2.4.2.29"/>
    </reaction>
</comment>
<dbReference type="InterPro" id="IPR046886">
    <property type="entry name" value="RsmE_MTase_dom"/>
</dbReference>
<dbReference type="GO" id="GO:0008479">
    <property type="term" value="F:tRNA-guanosine(34) queuine transglycosylase activity"/>
    <property type="evidence" value="ECO:0007669"/>
    <property type="project" value="UniProtKB-UniRule"/>
</dbReference>
<dbReference type="HAMAP" id="MF_00168">
    <property type="entry name" value="Q_tRNA_Tgt"/>
    <property type="match status" value="1"/>
</dbReference>
<dbReference type="InterPro" id="IPR050076">
    <property type="entry name" value="ArchSynthase1/Queuine_TRR"/>
</dbReference>
<evidence type="ECO:0000313" key="13">
    <source>
        <dbReference type="EMBL" id="HIT74892.1"/>
    </source>
</evidence>
<evidence type="ECO:0000256" key="2">
    <source>
        <dbReference type="ARBA" id="ARBA00022676"/>
    </source>
</evidence>
<dbReference type="Gene3D" id="3.20.20.105">
    <property type="entry name" value="Queuine tRNA-ribosyltransferase-like"/>
    <property type="match status" value="1"/>
</dbReference>
<feature type="binding site" evidence="8">
    <location>
        <position position="510"/>
    </location>
    <ligand>
        <name>substrate</name>
    </ligand>
</feature>
<comment type="pathway">
    <text evidence="8">tRNA modification; tRNA-queuosine biosynthesis.</text>
</comment>
<dbReference type="CDD" id="cd18084">
    <property type="entry name" value="RsmE-like"/>
    <property type="match status" value="1"/>
</dbReference>
<feature type="active site" description="Nucleophile" evidence="8">
    <location>
        <position position="591"/>
    </location>
</feature>
<dbReference type="AlphaFoldDB" id="A0A9D1GX26"/>
<name>A0A9D1GX26_9ACTN</name>
<feature type="region of interest" description="Disordered" evidence="9">
    <location>
        <begin position="260"/>
        <end position="298"/>
    </location>
</feature>
<dbReference type="GO" id="GO:0046872">
    <property type="term" value="F:metal ion binding"/>
    <property type="evidence" value="ECO:0007669"/>
    <property type="project" value="UniProtKB-KW"/>
</dbReference>
<evidence type="ECO:0000256" key="6">
    <source>
        <dbReference type="ARBA" id="ARBA00025699"/>
    </source>
</evidence>
<evidence type="ECO:0000256" key="8">
    <source>
        <dbReference type="HAMAP-Rule" id="MF_00168"/>
    </source>
</evidence>
<evidence type="ECO:0000259" key="11">
    <source>
        <dbReference type="Pfam" id="PF04452"/>
    </source>
</evidence>
<feature type="binding site" evidence="8">
    <location>
        <position position="460"/>
    </location>
    <ligand>
        <name>substrate</name>
    </ligand>
</feature>
<evidence type="ECO:0000256" key="1">
    <source>
        <dbReference type="ARBA" id="ARBA00005528"/>
    </source>
</evidence>
<comment type="cofactor">
    <cofactor evidence="8">
        <name>Zn(2+)</name>
        <dbReference type="ChEBI" id="CHEBI:29105"/>
    </cofactor>
    <text evidence="8">Binds 1 zinc ion per subunit.</text>
</comment>
<protein>
    <recommendedName>
        <fullName evidence="8">Queuine tRNA-ribosyltransferase</fullName>
        <ecNumber evidence="8">2.4.2.29</ecNumber>
    </recommendedName>
    <alternativeName>
        <fullName evidence="8">Guanine insertion enzyme</fullName>
    </alternativeName>
    <alternativeName>
        <fullName evidence="8">tRNA-guanine transglycosylase</fullName>
    </alternativeName>
</protein>
<accession>A0A9D1GX26</accession>
<dbReference type="Pfam" id="PF01702">
    <property type="entry name" value="TGT"/>
    <property type="match status" value="1"/>
</dbReference>
<dbReference type="NCBIfam" id="TIGR00046">
    <property type="entry name" value="RsmE family RNA methyltransferase"/>
    <property type="match status" value="1"/>
</dbReference>
<dbReference type="Gene3D" id="2.40.240.20">
    <property type="entry name" value="Hypothetical PUA domain-like, domain 1"/>
    <property type="match status" value="1"/>
</dbReference>
<evidence type="ECO:0000256" key="9">
    <source>
        <dbReference type="SAM" id="MobiDB-lite"/>
    </source>
</evidence>
<dbReference type="Pfam" id="PF20260">
    <property type="entry name" value="PUA_4"/>
    <property type="match status" value="1"/>
</dbReference>
<comment type="similarity">
    <text evidence="8">Belongs to the queuine tRNA-ribosyltransferase family.</text>
</comment>
<dbReference type="InterPro" id="IPR015947">
    <property type="entry name" value="PUA-like_sf"/>
</dbReference>
<dbReference type="InterPro" id="IPR006700">
    <property type="entry name" value="RsmE"/>
</dbReference>
<dbReference type="InterPro" id="IPR029026">
    <property type="entry name" value="tRNA_m1G_MTases_N"/>
</dbReference>
<evidence type="ECO:0000256" key="7">
    <source>
        <dbReference type="ARBA" id="ARBA00047944"/>
    </source>
</evidence>
<dbReference type="Pfam" id="PF04452">
    <property type="entry name" value="Methyltrans_RNA"/>
    <property type="match status" value="1"/>
</dbReference>
<dbReference type="EC" id="2.4.2.29" evidence="8"/>
<evidence type="ECO:0000259" key="12">
    <source>
        <dbReference type="Pfam" id="PF20260"/>
    </source>
</evidence>
<gene>
    <name evidence="8 13" type="primary">tgt</name>
    <name evidence="13" type="ORF">IAA98_04845</name>
</gene>
<dbReference type="NCBIfam" id="TIGR00430">
    <property type="entry name" value="Q_tRNA_tgt"/>
    <property type="match status" value="1"/>
</dbReference>
<dbReference type="SUPFAM" id="SSF75217">
    <property type="entry name" value="alpha/beta knot"/>
    <property type="match status" value="1"/>
</dbReference>
<dbReference type="InterPro" id="IPR036511">
    <property type="entry name" value="TGT-like_sf"/>
</dbReference>
<dbReference type="NCBIfam" id="NF008693">
    <property type="entry name" value="PRK11713.2-3"/>
    <property type="match status" value="1"/>
</dbReference>
<dbReference type="InterPro" id="IPR002616">
    <property type="entry name" value="tRNA_ribo_trans-like"/>
</dbReference>
<comment type="function">
    <text evidence="8">Catalyzes the base-exchange of a guanine (G) residue with the queuine precursor 7-aminomethyl-7-deazaguanine (PreQ1) at position 34 (anticodon wobble position) in tRNAs with GU(N) anticodons (tRNA-Asp, -Asn, -His and -Tyr). Catalysis occurs through a double-displacement mechanism. The nucleophile active site attacks the C1' of nucleotide 34 to detach the guanine base from the RNA, forming a covalent enzyme-RNA intermediate. The proton acceptor active site deprotonates the incoming PreQ1, allowing a nucleophilic attack on the C1' of the ribose to form the product. After dissociation, two additional enzymatic reactions on the tRNA convert PreQ1 to queuine (Q), resulting in the hypermodified nucleoside queuosine (7-(((4,5-cis-dihydroxy-2-cyclopenten-1-yl)amino)methyl)-7-deazaguanosine).</text>
</comment>
<comment type="catalytic activity">
    <reaction evidence="7">
        <text>uridine(1498) in 16S rRNA + S-adenosyl-L-methionine = N(3)-methyluridine(1498) in 16S rRNA + S-adenosyl-L-homocysteine + H(+)</text>
        <dbReference type="Rhea" id="RHEA:42920"/>
        <dbReference type="Rhea" id="RHEA-COMP:10283"/>
        <dbReference type="Rhea" id="RHEA-COMP:10284"/>
        <dbReference type="ChEBI" id="CHEBI:15378"/>
        <dbReference type="ChEBI" id="CHEBI:57856"/>
        <dbReference type="ChEBI" id="CHEBI:59789"/>
        <dbReference type="ChEBI" id="CHEBI:65315"/>
        <dbReference type="ChEBI" id="CHEBI:74502"/>
        <dbReference type="EC" id="2.1.1.193"/>
    </reaction>
</comment>
<evidence type="ECO:0000256" key="5">
    <source>
        <dbReference type="ARBA" id="ARBA00022785"/>
    </source>
</evidence>
<dbReference type="PANTHER" id="PTHR46499:SF1">
    <property type="entry name" value="QUEUINE TRNA-RIBOSYLTRANSFERASE"/>
    <property type="match status" value="1"/>
</dbReference>
<comment type="caution">
    <text evidence="8">Lacks conserved residue(s) required for the propagation of feature annotation.</text>
</comment>
<dbReference type="PANTHER" id="PTHR46499">
    <property type="entry name" value="QUEUINE TRNA-RIBOSYLTRANSFERASE"/>
    <property type="match status" value="1"/>
</dbReference>
<feature type="binding site" evidence="8">
    <location>
        <begin position="381"/>
        <end position="385"/>
    </location>
    <ligand>
        <name>substrate</name>
    </ligand>
</feature>
<feature type="domain" description="Ribosomal RNA small subunit methyltransferase E PUA-like" evidence="12">
    <location>
        <begin position="23"/>
        <end position="70"/>
    </location>
</feature>
<dbReference type="SUPFAM" id="SSF88697">
    <property type="entry name" value="PUA domain-like"/>
    <property type="match status" value="1"/>
</dbReference>
<evidence type="ECO:0000256" key="3">
    <source>
        <dbReference type="ARBA" id="ARBA00022679"/>
    </source>
</evidence>
<dbReference type="NCBIfam" id="TIGR00449">
    <property type="entry name" value="tgt_general"/>
    <property type="match status" value="1"/>
</dbReference>
<feature type="domain" description="Ribosomal RNA small subunit methyltransferase E methyltransferase" evidence="11">
    <location>
        <begin position="78"/>
        <end position="248"/>
    </location>
</feature>
<feature type="binding site" evidence="8">
    <location>
        <position position="631"/>
    </location>
    <ligand>
        <name>Zn(2+)</name>
        <dbReference type="ChEBI" id="CHEBI:29105"/>
    </ligand>
</feature>
<feature type="compositionally biased region" description="Acidic residues" evidence="9">
    <location>
        <begin position="271"/>
        <end position="287"/>
    </location>
</feature>
<evidence type="ECO:0000313" key="14">
    <source>
        <dbReference type="Proteomes" id="UP000886842"/>
    </source>
</evidence>
<reference evidence="13" key="2">
    <citation type="journal article" date="2021" name="PeerJ">
        <title>Extensive microbial diversity within the chicken gut microbiome revealed by metagenomics and culture.</title>
        <authorList>
            <person name="Gilroy R."/>
            <person name="Ravi A."/>
            <person name="Getino M."/>
            <person name="Pursley I."/>
            <person name="Horton D.L."/>
            <person name="Alikhan N.F."/>
            <person name="Baker D."/>
            <person name="Gharbi K."/>
            <person name="Hall N."/>
            <person name="Watson M."/>
            <person name="Adriaenssens E.M."/>
            <person name="Foster-Nyarko E."/>
            <person name="Jarju S."/>
            <person name="Secka A."/>
            <person name="Antonio M."/>
            <person name="Oren A."/>
            <person name="Chaudhuri R.R."/>
            <person name="La Ragione R."/>
            <person name="Hildebrand F."/>
            <person name="Pallen M.J."/>
        </authorList>
    </citation>
    <scope>NUCLEOTIDE SEQUENCE</scope>
    <source>
        <strain evidence="13">ChiGjej1B1-24693</strain>
    </source>
</reference>
<feature type="binding site" evidence="8">
    <location>
        <position position="544"/>
    </location>
    <ligand>
        <name>substrate</name>
    </ligand>
</feature>
<comment type="function">
    <text evidence="6">Specifically methylates the N3 position of the uracil ring of uridine 1498 (m3U1498) in 16S rRNA. Acts on the fully assembled 30S ribosomal subunit.</text>
</comment>
<proteinExistence type="inferred from homology"/>
<comment type="similarity">
    <text evidence="1">Belongs to the RNA methyltransferase RsmE family.</text>
</comment>
<organism evidence="13 14">
    <name type="scientific">Candidatus Avipropionibacterium avicola</name>
    <dbReference type="NCBI Taxonomy" id="2840701"/>
    <lineage>
        <taxon>Bacteria</taxon>
        <taxon>Bacillati</taxon>
        <taxon>Actinomycetota</taxon>
        <taxon>Actinomycetes</taxon>
        <taxon>Propionibacteriales</taxon>
        <taxon>Propionibacteriaceae</taxon>
        <taxon>Propionibacteriaceae incertae sedis</taxon>
        <taxon>Candidatus Avipropionibacterium</taxon>
    </lineage>
</organism>